<dbReference type="EMBL" id="JAUFQC010000001">
    <property type="protein sequence ID" value="MDN3609376.1"/>
    <property type="molecule type" value="Genomic_DNA"/>
</dbReference>
<feature type="region of interest" description="Disordered" evidence="1">
    <location>
        <begin position="1"/>
        <end position="64"/>
    </location>
</feature>
<accession>A0ABT8BR28</accession>
<feature type="compositionally biased region" description="Basic and acidic residues" evidence="1">
    <location>
        <begin position="27"/>
        <end position="42"/>
    </location>
</feature>
<protein>
    <submittedName>
        <fullName evidence="2">Uncharacterized protein</fullName>
    </submittedName>
</protein>
<name>A0ABT8BR28_9VIBR</name>
<evidence type="ECO:0000313" key="3">
    <source>
        <dbReference type="Proteomes" id="UP001238540"/>
    </source>
</evidence>
<reference evidence="3" key="1">
    <citation type="journal article" date="2019" name="Int. J. Syst. Evol. Microbiol.">
        <title>The Global Catalogue of Microorganisms (GCM) 10K type strain sequencing project: providing services to taxonomists for standard genome sequencing and annotation.</title>
        <authorList>
            <consortium name="The Broad Institute Genomics Platform"/>
            <consortium name="The Broad Institute Genome Sequencing Center for Infectious Disease"/>
            <person name="Wu L."/>
            <person name="Ma J."/>
        </authorList>
    </citation>
    <scope>NUCLEOTIDE SEQUENCE [LARGE SCALE GENOMIC DNA]</scope>
    <source>
        <strain evidence="3">CECT 7398</strain>
    </source>
</reference>
<dbReference type="RefSeq" id="WP_170882246.1">
    <property type="nucleotide sequence ID" value="NZ_JABEYA020000002.1"/>
</dbReference>
<gene>
    <name evidence="2" type="ORF">QWZ16_06535</name>
</gene>
<dbReference type="Proteomes" id="UP001238540">
    <property type="component" value="Unassembled WGS sequence"/>
</dbReference>
<evidence type="ECO:0000256" key="1">
    <source>
        <dbReference type="SAM" id="MobiDB-lite"/>
    </source>
</evidence>
<proteinExistence type="predicted"/>
<feature type="compositionally biased region" description="Basic and acidic residues" evidence="1">
    <location>
        <begin position="49"/>
        <end position="58"/>
    </location>
</feature>
<sequence length="185" mass="20457">MRYQSPPCLPQVKQETTRERAARHRQERQAELRSTIDGDARSAAHRAKVREERAKHGDQTSAQENVNRMVTRWLFPLPVAENVDDIESAPSSGATPLNETVTKAVVSVYFSYGPNHEKLSGSSRYYTDINVHAKTNGYLPGETVSIVLSGPINKTVLGYVDESGEVCVSDALKGTHIEFEGKDIS</sequence>
<organism evidence="2 3">
    <name type="scientific">Vibrio ostreicida</name>
    <dbReference type="NCBI Taxonomy" id="526588"/>
    <lineage>
        <taxon>Bacteria</taxon>
        <taxon>Pseudomonadati</taxon>
        <taxon>Pseudomonadota</taxon>
        <taxon>Gammaproteobacteria</taxon>
        <taxon>Vibrionales</taxon>
        <taxon>Vibrionaceae</taxon>
        <taxon>Vibrio</taxon>
    </lineage>
</organism>
<comment type="caution">
    <text evidence="2">The sequence shown here is derived from an EMBL/GenBank/DDBJ whole genome shotgun (WGS) entry which is preliminary data.</text>
</comment>
<evidence type="ECO:0000313" key="2">
    <source>
        <dbReference type="EMBL" id="MDN3609376.1"/>
    </source>
</evidence>
<keyword evidence="3" id="KW-1185">Reference proteome</keyword>